<organism evidence="5 6">
    <name type="scientific">Dermatophagoides pteronyssinus</name>
    <name type="common">European house dust mite</name>
    <dbReference type="NCBI Taxonomy" id="6956"/>
    <lineage>
        <taxon>Eukaryota</taxon>
        <taxon>Metazoa</taxon>
        <taxon>Ecdysozoa</taxon>
        <taxon>Arthropoda</taxon>
        <taxon>Chelicerata</taxon>
        <taxon>Arachnida</taxon>
        <taxon>Acari</taxon>
        <taxon>Acariformes</taxon>
        <taxon>Sarcoptiformes</taxon>
        <taxon>Astigmata</taxon>
        <taxon>Psoroptidia</taxon>
        <taxon>Analgoidea</taxon>
        <taxon>Pyroglyphidae</taxon>
        <taxon>Dermatophagoidinae</taxon>
        <taxon>Dermatophagoides</taxon>
    </lineage>
</organism>
<comment type="similarity">
    <text evidence="2">Belongs to the saccharopine dehydrogenase family.</text>
</comment>
<keyword evidence="6" id="KW-1185">Reference proteome</keyword>
<evidence type="ECO:0000256" key="1">
    <source>
        <dbReference type="ARBA" id="ARBA00022705"/>
    </source>
</evidence>
<dbReference type="Proteomes" id="UP000887458">
    <property type="component" value="Unassembled WGS sequence"/>
</dbReference>
<dbReference type="InterPro" id="IPR015163">
    <property type="entry name" value="Cdc6_C"/>
</dbReference>
<dbReference type="InterPro" id="IPR051276">
    <property type="entry name" value="Saccharopine_DH-like_oxidrdct"/>
</dbReference>
<dbReference type="InterPro" id="IPR054425">
    <property type="entry name" value="Cdc6_ORC1-like_ATPase_lid"/>
</dbReference>
<protein>
    <recommendedName>
        <fullName evidence="4">AAA+ ATPase domain-containing protein</fullName>
    </recommendedName>
</protein>
<dbReference type="Pfam" id="PF03435">
    <property type="entry name" value="Sacchrp_dh_NADP"/>
    <property type="match status" value="1"/>
</dbReference>
<dbReference type="EMBL" id="NJHN03000107">
    <property type="protein sequence ID" value="KAH9414563.1"/>
    <property type="molecule type" value="Genomic_DNA"/>
</dbReference>
<name>A0ABQ8IW64_DERPT</name>
<evidence type="ECO:0000313" key="5">
    <source>
        <dbReference type="EMBL" id="KAH9414563.1"/>
    </source>
</evidence>
<evidence type="ECO:0000256" key="3">
    <source>
        <dbReference type="SAM" id="MobiDB-lite"/>
    </source>
</evidence>
<dbReference type="Pfam" id="PF13191">
    <property type="entry name" value="AAA_16"/>
    <property type="match status" value="1"/>
</dbReference>
<dbReference type="PANTHER" id="PTHR12286:SF5">
    <property type="entry name" value="SACCHAROPINE DEHYDROGENASE-LIKE OXIDOREDUCTASE"/>
    <property type="match status" value="1"/>
</dbReference>
<evidence type="ECO:0000256" key="2">
    <source>
        <dbReference type="ARBA" id="ARBA00038048"/>
    </source>
</evidence>
<feature type="compositionally biased region" description="Polar residues" evidence="3">
    <location>
        <begin position="1"/>
        <end position="19"/>
    </location>
</feature>
<dbReference type="Pfam" id="PF09079">
    <property type="entry name" value="WHD_Cdc6"/>
    <property type="match status" value="1"/>
</dbReference>
<feature type="region of interest" description="Disordered" evidence="3">
    <location>
        <begin position="1"/>
        <end position="43"/>
    </location>
</feature>
<comment type="caution">
    <text evidence="5">The sequence shown here is derived from an EMBL/GenBank/DDBJ whole genome shotgun (WGS) entry which is preliminary data.</text>
</comment>
<feature type="domain" description="AAA+ ATPase" evidence="4">
    <location>
        <begin position="74"/>
        <end position="253"/>
    </location>
</feature>
<dbReference type="SUPFAM" id="SSF51735">
    <property type="entry name" value="NAD(P)-binding Rossmann-fold domains"/>
    <property type="match status" value="1"/>
</dbReference>
<reference evidence="5 6" key="1">
    <citation type="journal article" date="2018" name="J. Allergy Clin. Immunol.">
        <title>High-quality assembly of Dermatophagoides pteronyssinus genome and transcriptome reveals a wide range of novel allergens.</title>
        <authorList>
            <person name="Liu X.Y."/>
            <person name="Yang K.Y."/>
            <person name="Wang M.Q."/>
            <person name="Kwok J.S."/>
            <person name="Zeng X."/>
            <person name="Yang Z."/>
            <person name="Xiao X.J."/>
            <person name="Lau C.P."/>
            <person name="Li Y."/>
            <person name="Huang Z.M."/>
            <person name="Ba J.G."/>
            <person name="Yim A.K."/>
            <person name="Ouyang C.Y."/>
            <person name="Ngai S.M."/>
            <person name="Chan T.F."/>
            <person name="Leung E.L."/>
            <person name="Liu L."/>
            <person name="Liu Z.G."/>
            <person name="Tsui S.K."/>
        </authorList>
    </citation>
    <scope>NUCLEOTIDE SEQUENCE [LARGE SCALE GENOMIC DNA]</scope>
    <source>
        <strain evidence="5">Derp</strain>
    </source>
</reference>
<dbReference type="InterPro" id="IPR036291">
    <property type="entry name" value="NAD(P)-bd_dom_sf"/>
</dbReference>
<dbReference type="PANTHER" id="PTHR12286">
    <property type="entry name" value="SACCHAROPINE DEHYDROGENASE-LIKE OXIDOREDUCTASE"/>
    <property type="match status" value="1"/>
</dbReference>
<dbReference type="InterPro" id="IPR027417">
    <property type="entry name" value="P-loop_NTPase"/>
</dbReference>
<dbReference type="InterPro" id="IPR005097">
    <property type="entry name" value="Sacchrp_dh_NADP-bd"/>
</dbReference>
<dbReference type="InterPro" id="IPR041664">
    <property type="entry name" value="AAA_16"/>
</dbReference>
<dbReference type="SMART" id="SM00382">
    <property type="entry name" value="AAA"/>
    <property type="match status" value="1"/>
</dbReference>
<accession>A0ABQ8IW64</accession>
<evidence type="ECO:0000313" key="6">
    <source>
        <dbReference type="Proteomes" id="UP000887458"/>
    </source>
</evidence>
<sequence>MTRSSPSKRSYQRMQQQSKLAKMTEQQHPELKSKKIPNLKTTMSSTSNIDRLVGRDDEYQKLFKLIDQGLSSKTSLTVYISGPAGTGKTLTTTTVIEELQSSPKWKNHFKFISINCMSFQNANDFYSSIMAHFEPRRPKRSAITNNANTLSSNASNPNLEELKTLINSQSSSSMMTIFVFDEIDQLQTKNQNVLNSIFRLPLQLPDRVILIGIANALDFTTKTMSWLKFGNDNNFHEIRFLPYRKEQIVKIIENRLRELQDENKPLIDRSAVEFCARKIASSSGDIRKALDVCRRACELIDNDSCCSNNNNSRSPKPKTVMSPLRSRENTVNKNEPVTVNLMMNVLNKVYGNAIDKIDSPTTNTTGGARNFLPSDQQVILTAFLVLLKTRSLREIRLSELRETIIKICRRRSISTEGKSESDILNMCQYLSDYGFVKVNTAKRSETSTGTSSPFKPKRTPTKNNKPRLNDGSTTTLSLIIDHTETEQLISSFHRLIVDDASIQTINDYGLKDFRWAVAARNINQLRKYLDDTEQYLGKKFAHKLDIFQTDIESEQSLRDAFARSKLVMNCVGPYSLLGEPVLKACLDSDAHYMDLSGEPLFLEKMHLRYDRLARDRRLCAVGSCGFDSIPSDIGLSYLKQQFSGRLNHAEHYLQLHTDGRKFNYATWRALVEGFKYRDQLRSMREELFRQYRKFSWPVQLKRQMFYRHPQFGYCIPFPGSDRSVVIRSQMQRFTEHDELPSQCEVYFSLDNPIDIVKLVAMNYNLKFLSRFEKGEKLLLQHSSLLSFGTFERNRLPDRKALESNRFKFTLIGTGWPKGTTSFTKDTMTQTSAVTISGGDLAYIDTAKIAVQTALALLDKLKHNDNVHFGVITPAVAFEPEEIVSRLQNENIQIEFISKL</sequence>
<dbReference type="InterPro" id="IPR003593">
    <property type="entry name" value="AAA+_ATPase"/>
</dbReference>
<evidence type="ECO:0000259" key="4">
    <source>
        <dbReference type="SMART" id="SM00382"/>
    </source>
</evidence>
<proteinExistence type="inferred from homology"/>
<feature type="region of interest" description="Disordered" evidence="3">
    <location>
        <begin position="442"/>
        <end position="470"/>
    </location>
</feature>
<dbReference type="Gene3D" id="3.40.50.300">
    <property type="entry name" value="P-loop containing nucleotide triphosphate hydrolases"/>
    <property type="match status" value="1"/>
</dbReference>
<reference evidence="5 6" key="2">
    <citation type="journal article" date="2022" name="Mol. Biol. Evol.">
        <title>Comparative Genomics Reveals Insights into the Divergent Evolution of Astigmatic Mites and Household Pest Adaptations.</title>
        <authorList>
            <person name="Xiong Q."/>
            <person name="Wan A.T."/>
            <person name="Liu X."/>
            <person name="Fung C.S."/>
            <person name="Xiao X."/>
            <person name="Malainual N."/>
            <person name="Hou J."/>
            <person name="Wang L."/>
            <person name="Wang M."/>
            <person name="Yang K.Y."/>
            <person name="Cui Y."/>
            <person name="Leung E.L."/>
            <person name="Nong W."/>
            <person name="Shin S.K."/>
            <person name="Au S.W."/>
            <person name="Jeong K.Y."/>
            <person name="Chew F.T."/>
            <person name="Hui J.H."/>
            <person name="Leung T.F."/>
            <person name="Tungtrongchitr A."/>
            <person name="Zhong N."/>
            <person name="Liu Z."/>
            <person name="Tsui S.K."/>
        </authorList>
    </citation>
    <scope>NUCLEOTIDE SEQUENCE [LARGE SCALE GENOMIC DNA]</scope>
    <source>
        <strain evidence="5">Derp</strain>
    </source>
</reference>
<dbReference type="Gene3D" id="3.40.50.720">
    <property type="entry name" value="NAD(P)-binding Rossmann-like Domain"/>
    <property type="match status" value="1"/>
</dbReference>
<keyword evidence="1" id="KW-0235">DNA replication</keyword>
<dbReference type="SUPFAM" id="SSF52540">
    <property type="entry name" value="P-loop containing nucleoside triphosphate hydrolases"/>
    <property type="match status" value="1"/>
</dbReference>
<gene>
    <name evidence="5" type="ORF">DERP_008759</name>
</gene>
<feature type="region of interest" description="Disordered" evidence="3">
    <location>
        <begin position="308"/>
        <end position="329"/>
    </location>
</feature>
<dbReference type="Gene3D" id="1.10.8.60">
    <property type="match status" value="1"/>
</dbReference>
<dbReference type="Pfam" id="PF22606">
    <property type="entry name" value="Cdc6-ORC-like_ATPase_lid"/>
    <property type="match status" value="1"/>
</dbReference>